<keyword evidence="1" id="KW-0328">Glycosyltransferase</keyword>
<dbReference type="Gene3D" id="3.90.550.10">
    <property type="entry name" value="Spore Coat Polysaccharide Biosynthesis Protein SpsA, Chain A"/>
    <property type="match status" value="1"/>
</dbReference>
<evidence type="ECO:0000259" key="3">
    <source>
        <dbReference type="Pfam" id="PF00535"/>
    </source>
</evidence>
<evidence type="ECO:0000256" key="1">
    <source>
        <dbReference type="ARBA" id="ARBA00022676"/>
    </source>
</evidence>
<feature type="domain" description="Glycosyltransferase 2-like" evidence="3">
    <location>
        <begin position="7"/>
        <end position="163"/>
    </location>
</feature>
<protein>
    <submittedName>
        <fullName evidence="4">Glycosyl transferase</fullName>
    </submittedName>
</protein>
<gene>
    <name evidence="4" type="ORF">C4N18_08930</name>
</gene>
<sequence length="342" mass="41244">MTKMKISVIIPVYNVEEYIEQCVESVVNQTLKEIEIIIVNDGTQDNSMKKIERFLLDDRIIVINKENRGISSARNCGLKIAKGEYIAFVDSDDFIDEMMLEKLYENSENKDIVISNVIEYNNVTGEKKQREIKNEIKKYNKGSYFWKYSGFEIWNKIYKRSFLMENNIKFIEGIVLEDVPFNFYSLFLTNKVKYVDKAYYYYRIKRENSILNTLNNEKILNAYNKINIKLHNFSEIDLNGVFSKLRVYIWKIYYISQEKKSKKEKLELTIITEFEERLKKNYKSLSLIEKEILKEDLRTILHNRMFWEIKIFDSFYWKNKIFTRKILRRIIEGKIKNIFKIK</sequence>
<dbReference type="RefSeq" id="WP_005947300.1">
    <property type="nucleotide sequence ID" value="NZ_CP028103.1"/>
</dbReference>
<dbReference type="SUPFAM" id="SSF53448">
    <property type="entry name" value="Nucleotide-diphospho-sugar transferases"/>
    <property type="match status" value="1"/>
</dbReference>
<evidence type="ECO:0000313" key="5">
    <source>
        <dbReference type="Proteomes" id="UP000241238"/>
    </source>
</evidence>
<dbReference type="InterPro" id="IPR001173">
    <property type="entry name" value="Glyco_trans_2-like"/>
</dbReference>
<dbReference type="Proteomes" id="UP000241238">
    <property type="component" value="Chromosome"/>
</dbReference>
<dbReference type="Pfam" id="PF00535">
    <property type="entry name" value="Glycos_transf_2"/>
    <property type="match status" value="1"/>
</dbReference>
<evidence type="ECO:0000313" key="4">
    <source>
        <dbReference type="EMBL" id="AVQ31335.1"/>
    </source>
</evidence>
<keyword evidence="2 4" id="KW-0808">Transferase</keyword>
<accession>A0ABN5JH46</accession>
<dbReference type="CDD" id="cd00761">
    <property type="entry name" value="Glyco_tranf_GTA_type"/>
    <property type="match status" value="1"/>
</dbReference>
<dbReference type="EMBL" id="CP028103">
    <property type="protein sequence ID" value="AVQ31335.1"/>
    <property type="molecule type" value="Genomic_DNA"/>
</dbReference>
<dbReference type="PANTHER" id="PTHR22916">
    <property type="entry name" value="GLYCOSYLTRANSFERASE"/>
    <property type="match status" value="1"/>
</dbReference>
<dbReference type="GeneID" id="77468115"/>
<organism evidence="4 5">
    <name type="scientific">Fusobacterium varium ATCC 27725</name>
    <dbReference type="NCBI Taxonomy" id="469618"/>
    <lineage>
        <taxon>Bacteria</taxon>
        <taxon>Fusobacteriati</taxon>
        <taxon>Fusobacteriota</taxon>
        <taxon>Fusobacteriia</taxon>
        <taxon>Fusobacteriales</taxon>
        <taxon>Fusobacteriaceae</taxon>
        <taxon>Fusobacterium</taxon>
    </lineage>
</organism>
<dbReference type="InterPro" id="IPR029044">
    <property type="entry name" value="Nucleotide-diphossugar_trans"/>
</dbReference>
<dbReference type="GO" id="GO:0016740">
    <property type="term" value="F:transferase activity"/>
    <property type="evidence" value="ECO:0007669"/>
    <property type="project" value="UniProtKB-KW"/>
</dbReference>
<dbReference type="PANTHER" id="PTHR22916:SF51">
    <property type="entry name" value="GLYCOSYLTRANSFERASE EPSH-RELATED"/>
    <property type="match status" value="1"/>
</dbReference>
<reference evidence="5" key="1">
    <citation type="journal article" date="2018" name="MSphere">
        <title>Fusobacterium Genomics Using MinION and Illumina Sequencing Enables Genome Completion and Correction.</title>
        <authorList>
            <person name="Todd S.M."/>
            <person name="Settlage R.E."/>
            <person name="Lahmers K.K."/>
            <person name="Slade D.J."/>
        </authorList>
    </citation>
    <scope>NUCLEOTIDE SEQUENCE [LARGE SCALE GENOMIC DNA]</scope>
    <source>
        <strain evidence="5">ATCC 27725</strain>
    </source>
</reference>
<evidence type="ECO:0000256" key="2">
    <source>
        <dbReference type="ARBA" id="ARBA00022679"/>
    </source>
</evidence>
<proteinExistence type="predicted"/>
<keyword evidence="5" id="KW-1185">Reference proteome</keyword>
<name>A0ABN5JH46_FUSVA</name>